<feature type="domain" description="CBS" evidence="3">
    <location>
        <begin position="9"/>
        <end position="67"/>
    </location>
</feature>
<dbReference type="Pfam" id="PF00571">
    <property type="entry name" value="CBS"/>
    <property type="match status" value="2"/>
</dbReference>
<accession>A0A437PRA7</accession>
<keyword evidence="5" id="KW-1185">Reference proteome</keyword>
<evidence type="ECO:0000259" key="3">
    <source>
        <dbReference type="PROSITE" id="PS51371"/>
    </source>
</evidence>
<dbReference type="PROSITE" id="PS51371">
    <property type="entry name" value="CBS"/>
    <property type="match status" value="2"/>
</dbReference>
<gene>
    <name evidence="4" type="ORF">EOJ36_07180</name>
</gene>
<evidence type="ECO:0000313" key="5">
    <source>
        <dbReference type="Proteomes" id="UP000282832"/>
    </source>
</evidence>
<dbReference type="InterPro" id="IPR044725">
    <property type="entry name" value="CBSX3_CBS_dom"/>
</dbReference>
<dbReference type="SMART" id="SM00116">
    <property type="entry name" value="CBS"/>
    <property type="match status" value="2"/>
</dbReference>
<dbReference type="EMBL" id="SACY01000003">
    <property type="protein sequence ID" value="RVU24788.1"/>
    <property type="molecule type" value="Genomic_DNA"/>
</dbReference>
<evidence type="ECO:0000313" key="4">
    <source>
        <dbReference type="EMBL" id="RVU24788.1"/>
    </source>
</evidence>
<comment type="caution">
    <text evidence="4">The sequence shown here is derived from an EMBL/GenBank/DDBJ whole genome shotgun (WGS) entry which is preliminary data.</text>
</comment>
<dbReference type="OrthoDB" id="9802114at2"/>
<dbReference type="SUPFAM" id="SSF54631">
    <property type="entry name" value="CBS-domain pair"/>
    <property type="match status" value="1"/>
</dbReference>
<sequence>MKKVKDILASKSKPVISISPRAKVIEALQLMQTHNIGSVIVMNGSTYLGIFTERDYARKVILMGKSSIDASVEEIMTTDLPAIDSETTVEMCMIIMSDRHIRYLPVVENGIFLQIVSINDLITITIKGHLETIEHLKNYIQM</sequence>
<evidence type="ECO:0000256" key="2">
    <source>
        <dbReference type="PROSITE-ProRule" id="PRU00703"/>
    </source>
</evidence>
<dbReference type="InterPro" id="IPR051257">
    <property type="entry name" value="Diverse_CBS-Domain"/>
</dbReference>
<dbReference type="PANTHER" id="PTHR43080:SF2">
    <property type="entry name" value="CBS DOMAIN-CONTAINING PROTEIN"/>
    <property type="match status" value="1"/>
</dbReference>
<dbReference type="AlphaFoldDB" id="A0A437PRA7"/>
<dbReference type="PANTHER" id="PTHR43080">
    <property type="entry name" value="CBS DOMAIN-CONTAINING PROTEIN CBSX3, MITOCHONDRIAL"/>
    <property type="match status" value="1"/>
</dbReference>
<organism evidence="4 5">
    <name type="scientific">Sandaracinomonas limnophila</name>
    <dbReference type="NCBI Taxonomy" id="1862386"/>
    <lineage>
        <taxon>Bacteria</taxon>
        <taxon>Pseudomonadati</taxon>
        <taxon>Bacteroidota</taxon>
        <taxon>Cytophagia</taxon>
        <taxon>Cytophagales</taxon>
        <taxon>Flectobacillaceae</taxon>
        <taxon>Sandaracinomonas</taxon>
    </lineage>
</organism>
<proteinExistence type="predicted"/>
<protein>
    <submittedName>
        <fullName evidence="4">CBS domain-containing protein</fullName>
    </submittedName>
</protein>
<keyword evidence="1 2" id="KW-0129">CBS domain</keyword>
<name>A0A437PRA7_9BACT</name>
<dbReference type="Proteomes" id="UP000282832">
    <property type="component" value="Unassembled WGS sequence"/>
</dbReference>
<feature type="domain" description="CBS" evidence="3">
    <location>
        <begin position="76"/>
        <end position="132"/>
    </location>
</feature>
<reference evidence="4 5" key="1">
    <citation type="submission" date="2019-01" db="EMBL/GenBank/DDBJ databases">
        <authorList>
            <person name="Chen W.-M."/>
        </authorList>
    </citation>
    <scope>NUCLEOTIDE SEQUENCE [LARGE SCALE GENOMIC DNA]</scope>
    <source>
        <strain evidence="4 5">FSY-15</strain>
    </source>
</reference>
<evidence type="ECO:0000256" key="1">
    <source>
        <dbReference type="ARBA" id="ARBA00023122"/>
    </source>
</evidence>
<dbReference type="CDD" id="cd04623">
    <property type="entry name" value="CBS_pair_bac_euk"/>
    <property type="match status" value="1"/>
</dbReference>
<dbReference type="InterPro" id="IPR046342">
    <property type="entry name" value="CBS_dom_sf"/>
</dbReference>
<dbReference type="Gene3D" id="3.10.580.10">
    <property type="entry name" value="CBS-domain"/>
    <property type="match status" value="1"/>
</dbReference>
<dbReference type="InterPro" id="IPR000644">
    <property type="entry name" value="CBS_dom"/>
</dbReference>
<dbReference type="RefSeq" id="WP_127803829.1">
    <property type="nucleotide sequence ID" value="NZ_SACY01000003.1"/>
</dbReference>